<keyword evidence="7" id="KW-1005">Bacterial flagellum biogenesis</keyword>
<name>A0ABP7SR81_9BURK</name>
<keyword evidence="13" id="KW-1185">Reference proteome</keyword>
<dbReference type="InterPro" id="IPR051472">
    <property type="entry name" value="T3SS_Stator/FliH"/>
</dbReference>
<dbReference type="Proteomes" id="UP001501353">
    <property type="component" value="Unassembled WGS sequence"/>
</dbReference>
<feature type="region of interest" description="Disordered" evidence="10">
    <location>
        <begin position="1"/>
        <end position="39"/>
    </location>
</feature>
<comment type="similarity">
    <text evidence="3">Belongs to the FliH family.</text>
</comment>
<protein>
    <recommendedName>
        <fullName evidence="4">Flagellar assembly protein FliH</fullName>
    </recommendedName>
</protein>
<keyword evidence="5" id="KW-0813">Transport</keyword>
<keyword evidence="12" id="KW-0966">Cell projection</keyword>
<feature type="compositionally biased region" description="Pro residues" evidence="10">
    <location>
        <begin position="29"/>
        <end position="39"/>
    </location>
</feature>
<evidence type="ECO:0000256" key="6">
    <source>
        <dbReference type="ARBA" id="ARBA00022490"/>
    </source>
</evidence>
<evidence type="ECO:0000256" key="1">
    <source>
        <dbReference type="ARBA" id="ARBA00003041"/>
    </source>
</evidence>
<comment type="caution">
    <text evidence="12">The sequence shown here is derived from an EMBL/GenBank/DDBJ whole genome shotgun (WGS) entry which is preliminary data.</text>
</comment>
<keyword evidence="8" id="KW-0653">Protein transport</keyword>
<dbReference type="InterPro" id="IPR018035">
    <property type="entry name" value="Flagellar_FliH/T3SS_HrpE"/>
</dbReference>
<evidence type="ECO:0000256" key="5">
    <source>
        <dbReference type="ARBA" id="ARBA00022448"/>
    </source>
</evidence>
<proteinExistence type="inferred from homology"/>
<evidence type="ECO:0000259" key="11">
    <source>
        <dbReference type="Pfam" id="PF02108"/>
    </source>
</evidence>
<dbReference type="EMBL" id="BAAAZE010000005">
    <property type="protein sequence ID" value="GAA4015127.1"/>
    <property type="molecule type" value="Genomic_DNA"/>
</dbReference>
<evidence type="ECO:0000256" key="3">
    <source>
        <dbReference type="ARBA" id="ARBA00006602"/>
    </source>
</evidence>
<evidence type="ECO:0000313" key="13">
    <source>
        <dbReference type="Proteomes" id="UP001501353"/>
    </source>
</evidence>
<comment type="function">
    <text evidence="1">Needed for flagellar regrowth and assembly.</text>
</comment>
<feature type="compositionally biased region" description="Basic and acidic residues" evidence="10">
    <location>
        <begin position="1"/>
        <end position="11"/>
    </location>
</feature>
<dbReference type="PANTHER" id="PTHR34982">
    <property type="entry name" value="YOP PROTEINS TRANSLOCATION PROTEIN L"/>
    <property type="match status" value="1"/>
</dbReference>
<keyword evidence="6" id="KW-0963">Cytoplasm</keyword>
<evidence type="ECO:0000256" key="4">
    <source>
        <dbReference type="ARBA" id="ARBA00016507"/>
    </source>
</evidence>
<keyword evidence="12" id="KW-0282">Flagellum</keyword>
<evidence type="ECO:0000313" key="12">
    <source>
        <dbReference type="EMBL" id="GAA4015127.1"/>
    </source>
</evidence>
<evidence type="ECO:0000256" key="8">
    <source>
        <dbReference type="ARBA" id="ARBA00022927"/>
    </source>
</evidence>
<organism evidence="12 13">
    <name type="scientific">Actimicrobium antarcticum</name>
    <dbReference type="NCBI Taxonomy" id="1051899"/>
    <lineage>
        <taxon>Bacteria</taxon>
        <taxon>Pseudomonadati</taxon>
        <taxon>Pseudomonadota</taxon>
        <taxon>Betaproteobacteria</taxon>
        <taxon>Burkholderiales</taxon>
        <taxon>Oxalobacteraceae</taxon>
        <taxon>Actimicrobium</taxon>
    </lineage>
</organism>
<keyword evidence="9" id="KW-1006">Bacterial flagellum protein export</keyword>
<dbReference type="PANTHER" id="PTHR34982:SF1">
    <property type="entry name" value="FLAGELLAR ASSEMBLY PROTEIN FLIH"/>
    <property type="match status" value="1"/>
</dbReference>
<feature type="domain" description="Flagellar assembly protein FliH/Type III secretion system HrpE" evidence="11">
    <location>
        <begin position="79"/>
        <end position="204"/>
    </location>
</feature>
<keyword evidence="12" id="KW-0969">Cilium</keyword>
<dbReference type="RefSeq" id="WP_344761872.1">
    <property type="nucleotide sequence ID" value="NZ_BAAAZE010000005.1"/>
</dbReference>
<dbReference type="PRINTS" id="PR01003">
    <property type="entry name" value="FLGFLIH"/>
</dbReference>
<dbReference type="InterPro" id="IPR000563">
    <property type="entry name" value="Flag_FliH"/>
</dbReference>
<gene>
    <name evidence="12" type="primary">fliH</name>
    <name evidence="12" type="ORF">GCM10022212_07300</name>
</gene>
<sequence length="218" mass="23923">MSDAIIPKERQSAYQRWEMDSFGDNRPSAKPPAAPPPIPRVTIEEQAAIREAAHAKGYADGLAEGRAEGLQQGRAEGSAEMDHLRQIAVALGSEAARADELIATDVLQLALDLARTMMKTGLVVQPSLVLPIVAEAIRYLPTLQQPAILLLHPADALLVKEQMHDELDKAGWRVTEDPHLQRGGCRIETATNQIDATMETRWQRMAEALGHTEGWLTE</sequence>
<comment type="subcellular location">
    <subcellularLocation>
        <location evidence="2">Cytoplasm</location>
    </subcellularLocation>
</comment>
<accession>A0ABP7SR81</accession>
<evidence type="ECO:0000256" key="10">
    <source>
        <dbReference type="SAM" id="MobiDB-lite"/>
    </source>
</evidence>
<reference evidence="13" key="1">
    <citation type="journal article" date="2019" name="Int. J. Syst. Evol. Microbiol.">
        <title>The Global Catalogue of Microorganisms (GCM) 10K type strain sequencing project: providing services to taxonomists for standard genome sequencing and annotation.</title>
        <authorList>
            <consortium name="The Broad Institute Genomics Platform"/>
            <consortium name="The Broad Institute Genome Sequencing Center for Infectious Disease"/>
            <person name="Wu L."/>
            <person name="Ma J."/>
        </authorList>
    </citation>
    <scope>NUCLEOTIDE SEQUENCE [LARGE SCALE GENOMIC DNA]</scope>
    <source>
        <strain evidence="13">JCM 16673</strain>
    </source>
</reference>
<evidence type="ECO:0000256" key="9">
    <source>
        <dbReference type="ARBA" id="ARBA00023225"/>
    </source>
</evidence>
<evidence type="ECO:0000256" key="2">
    <source>
        <dbReference type="ARBA" id="ARBA00004496"/>
    </source>
</evidence>
<evidence type="ECO:0000256" key="7">
    <source>
        <dbReference type="ARBA" id="ARBA00022795"/>
    </source>
</evidence>
<dbReference type="Pfam" id="PF02108">
    <property type="entry name" value="FliH"/>
    <property type="match status" value="1"/>
</dbReference>